<comment type="caution">
    <text evidence="7">The sequence shown here is derived from an EMBL/GenBank/DDBJ whole genome shotgun (WGS) entry which is preliminary data.</text>
</comment>
<keyword evidence="1" id="KW-0479">Metal-binding</keyword>
<evidence type="ECO:0000256" key="4">
    <source>
        <dbReference type="PROSITE-ProRule" id="PRU00091"/>
    </source>
</evidence>
<dbReference type="AlphaFoldDB" id="A0AAU9ILJ7"/>
<proteinExistence type="predicted"/>
<keyword evidence="3" id="KW-0862">Zinc</keyword>
<evidence type="ECO:0000256" key="3">
    <source>
        <dbReference type="ARBA" id="ARBA00022833"/>
    </source>
</evidence>
<feature type="region of interest" description="Disordered" evidence="5">
    <location>
        <begin position="366"/>
        <end position="386"/>
    </location>
</feature>
<accession>A0AAU9ILJ7</accession>
<dbReference type="PROSITE" id="PS50178">
    <property type="entry name" value="ZF_FYVE"/>
    <property type="match status" value="1"/>
</dbReference>
<dbReference type="Gene3D" id="3.30.40.10">
    <property type="entry name" value="Zinc/RING finger domain, C3HC4 (zinc finger)"/>
    <property type="match status" value="1"/>
</dbReference>
<protein>
    <recommendedName>
        <fullName evidence="6">FYVE-type domain-containing protein</fullName>
    </recommendedName>
</protein>
<keyword evidence="2 4" id="KW-0863">Zinc-finger</keyword>
<feature type="compositionally biased region" description="Basic residues" evidence="5">
    <location>
        <begin position="366"/>
        <end position="377"/>
    </location>
</feature>
<reference evidence="7" key="1">
    <citation type="submission" date="2021-09" db="EMBL/GenBank/DDBJ databases">
        <authorList>
            <consortium name="AG Swart"/>
            <person name="Singh M."/>
            <person name="Singh A."/>
            <person name="Seah K."/>
            <person name="Emmerich C."/>
        </authorList>
    </citation>
    <scope>NUCLEOTIDE SEQUENCE</scope>
    <source>
        <strain evidence="7">ATCC30299</strain>
    </source>
</reference>
<dbReference type="CDD" id="cd00065">
    <property type="entry name" value="FYVE_like_SF"/>
    <property type="match status" value="1"/>
</dbReference>
<gene>
    <name evidence="7" type="ORF">BSTOLATCC_MIC15859</name>
</gene>
<organism evidence="7 8">
    <name type="scientific">Blepharisma stoltei</name>
    <dbReference type="NCBI Taxonomy" id="1481888"/>
    <lineage>
        <taxon>Eukaryota</taxon>
        <taxon>Sar</taxon>
        <taxon>Alveolata</taxon>
        <taxon>Ciliophora</taxon>
        <taxon>Postciliodesmatophora</taxon>
        <taxon>Heterotrichea</taxon>
        <taxon>Heterotrichida</taxon>
        <taxon>Blepharismidae</taxon>
        <taxon>Blepharisma</taxon>
    </lineage>
</organism>
<name>A0AAU9ILJ7_9CILI</name>
<evidence type="ECO:0000313" key="8">
    <source>
        <dbReference type="Proteomes" id="UP001162131"/>
    </source>
</evidence>
<evidence type="ECO:0000313" key="7">
    <source>
        <dbReference type="EMBL" id="CAG9316429.1"/>
    </source>
</evidence>
<dbReference type="InterPro" id="IPR017455">
    <property type="entry name" value="Znf_FYVE-rel"/>
</dbReference>
<dbReference type="SUPFAM" id="SSF57903">
    <property type="entry name" value="FYVE/PHD zinc finger"/>
    <property type="match status" value="1"/>
</dbReference>
<evidence type="ECO:0000256" key="5">
    <source>
        <dbReference type="SAM" id="MobiDB-lite"/>
    </source>
</evidence>
<dbReference type="InterPro" id="IPR013083">
    <property type="entry name" value="Znf_RING/FYVE/PHD"/>
</dbReference>
<dbReference type="EMBL" id="CAJZBQ010000015">
    <property type="protein sequence ID" value="CAG9316429.1"/>
    <property type="molecule type" value="Genomic_DNA"/>
</dbReference>
<dbReference type="Proteomes" id="UP001162131">
    <property type="component" value="Unassembled WGS sequence"/>
</dbReference>
<dbReference type="InterPro" id="IPR011011">
    <property type="entry name" value="Znf_FYVE_PHD"/>
</dbReference>
<evidence type="ECO:0000256" key="1">
    <source>
        <dbReference type="ARBA" id="ARBA00022723"/>
    </source>
</evidence>
<feature type="domain" description="FYVE-type" evidence="6">
    <location>
        <begin position="44"/>
        <end position="106"/>
    </location>
</feature>
<sequence>MPKIKYKMEDVEEASDTSANSSLLDNSRSILEFNFDLPQDRDHYKKDKKCTVCKTKFGKVGLVNFKKYCCKFCYKGVCLKCSPKQVMHPETLKLERICSNCYQKSKEAQVVEKQEQNLIAVQQIRQEVIAKVEEENQSKNKNKQNAKILAEKYEKLKLEKDQELSRLNDVIKQLNEQRDTLIDNFQQTKEKMNKVQEEMANRDKLQNDLDNDLSGIISSSERDRNEIGQLRNNLAQIQDEHVRLIRQIEEMSGPVDTKAKVKRKSKGEEKMLARIENAKLEYQKVLNDHNDMKKELEFKESELKLAEKQIKMLEDRDHEIEIQNRLKDNKSETTEGQEDRAGNLRKLIQENEIQIDKLKIEVEKARKQKNMKKKKKKAVELKGTDS</sequence>
<evidence type="ECO:0000256" key="2">
    <source>
        <dbReference type="ARBA" id="ARBA00022771"/>
    </source>
</evidence>
<keyword evidence="8" id="KW-1185">Reference proteome</keyword>
<dbReference type="GO" id="GO:0008270">
    <property type="term" value="F:zinc ion binding"/>
    <property type="evidence" value="ECO:0007669"/>
    <property type="project" value="UniProtKB-KW"/>
</dbReference>
<evidence type="ECO:0000259" key="6">
    <source>
        <dbReference type="PROSITE" id="PS50178"/>
    </source>
</evidence>